<dbReference type="EMBL" id="AQQV01000002">
    <property type="protein sequence ID" value="ORE87126.1"/>
    <property type="molecule type" value="Genomic_DNA"/>
</dbReference>
<dbReference type="Gene3D" id="3.40.30.10">
    <property type="entry name" value="Glutaredoxin"/>
    <property type="match status" value="1"/>
</dbReference>
<dbReference type="PANTHER" id="PTHR45663">
    <property type="entry name" value="GEO12009P1"/>
    <property type="match status" value="1"/>
</dbReference>
<dbReference type="CDD" id="cd02947">
    <property type="entry name" value="TRX_family"/>
    <property type="match status" value="1"/>
</dbReference>
<dbReference type="InterPro" id="IPR049299">
    <property type="entry name" value="Thio2_N"/>
</dbReference>
<dbReference type="RefSeq" id="WP_083561322.1">
    <property type="nucleotide sequence ID" value="NZ_AQQV01000002.1"/>
</dbReference>
<dbReference type="GO" id="GO:0005737">
    <property type="term" value="C:cytoplasm"/>
    <property type="evidence" value="ECO:0007669"/>
    <property type="project" value="TreeGrafter"/>
</dbReference>
<comment type="similarity">
    <text evidence="1">Belongs to the thioredoxin family.</text>
</comment>
<keyword evidence="4" id="KW-1015">Disulfide bond</keyword>
<dbReference type="OrthoDB" id="9790390at2"/>
<sequence length="141" mass="15064">MIRPCPHCAAKNRIPATHLADRGRCGACKQTLPPLAEPMDVDASRFNEIISAAKVPILVDFWAPWCGPCKMAAPELAKAAQAMAGKALVIKVNTEQEPALASQFGVRSIPYFAVFRDGQLQADQAGLIGAAQLQQLALNVN</sequence>
<dbReference type="SUPFAM" id="SSF52833">
    <property type="entry name" value="Thioredoxin-like"/>
    <property type="match status" value="1"/>
</dbReference>
<dbReference type="Gene3D" id="2.30.30.380">
    <property type="entry name" value="Zn-finger domain of Sec23/24"/>
    <property type="match status" value="1"/>
</dbReference>
<organism evidence="8 9">
    <name type="scientific">Oceanococcus atlanticus</name>
    <dbReference type="NCBI Taxonomy" id="1317117"/>
    <lineage>
        <taxon>Bacteria</taxon>
        <taxon>Pseudomonadati</taxon>
        <taxon>Pseudomonadota</taxon>
        <taxon>Gammaproteobacteria</taxon>
        <taxon>Chromatiales</taxon>
        <taxon>Oceanococcaceae</taxon>
        <taxon>Oceanococcus</taxon>
    </lineage>
</organism>
<dbReference type="InterPro" id="IPR036249">
    <property type="entry name" value="Thioredoxin-like_sf"/>
</dbReference>
<dbReference type="NCBIfam" id="TIGR01068">
    <property type="entry name" value="thioredoxin"/>
    <property type="match status" value="1"/>
</dbReference>
<accession>A0A1Y1SDQ0</accession>
<protein>
    <recommendedName>
        <fullName evidence="6">Thioredoxin</fullName>
    </recommendedName>
</protein>
<name>A0A1Y1SDQ0_9GAMM</name>
<dbReference type="PRINTS" id="PR00421">
    <property type="entry name" value="THIOREDOXIN"/>
</dbReference>
<dbReference type="InterPro" id="IPR013766">
    <property type="entry name" value="Thioredoxin_domain"/>
</dbReference>
<dbReference type="InterPro" id="IPR005746">
    <property type="entry name" value="Thioredoxin"/>
</dbReference>
<keyword evidence="2" id="KW-0813">Transport</keyword>
<evidence type="ECO:0000256" key="2">
    <source>
        <dbReference type="ARBA" id="ARBA00022448"/>
    </source>
</evidence>
<dbReference type="Pfam" id="PF21352">
    <property type="entry name" value="Zn_ribbon_Thio2"/>
    <property type="match status" value="1"/>
</dbReference>
<comment type="caution">
    <text evidence="8">The sequence shown here is derived from an EMBL/GenBank/DDBJ whole genome shotgun (WGS) entry which is preliminary data.</text>
</comment>
<evidence type="ECO:0000256" key="3">
    <source>
        <dbReference type="ARBA" id="ARBA00022982"/>
    </source>
</evidence>
<keyword evidence="9" id="KW-1185">Reference proteome</keyword>
<evidence type="ECO:0000313" key="8">
    <source>
        <dbReference type="EMBL" id="ORE87126.1"/>
    </source>
</evidence>
<evidence type="ECO:0000256" key="6">
    <source>
        <dbReference type="NCBIfam" id="TIGR01068"/>
    </source>
</evidence>
<dbReference type="PANTHER" id="PTHR45663:SF11">
    <property type="entry name" value="GEO12009P1"/>
    <property type="match status" value="1"/>
</dbReference>
<evidence type="ECO:0000259" key="7">
    <source>
        <dbReference type="PROSITE" id="PS51352"/>
    </source>
</evidence>
<dbReference type="AlphaFoldDB" id="A0A1Y1SDQ0"/>
<proteinExistence type="inferred from homology"/>
<gene>
    <name evidence="8" type="ORF">ATO7_08802</name>
</gene>
<reference evidence="8 9" key="1">
    <citation type="submission" date="2013-04" db="EMBL/GenBank/DDBJ databases">
        <title>Oceanococcus atlanticus 22II-S10r2 Genome Sequencing.</title>
        <authorList>
            <person name="Lai Q."/>
            <person name="Li G."/>
            <person name="Shao Z."/>
        </authorList>
    </citation>
    <scope>NUCLEOTIDE SEQUENCE [LARGE SCALE GENOMIC DNA]</scope>
    <source>
        <strain evidence="8 9">22II-S10r2</strain>
    </source>
</reference>
<dbReference type="GO" id="GO:0015035">
    <property type="term" value="F:protein-disulfide reductase activity"/>
    <property type="evidence" value="ECO:0007669"/>
    <property type="project" value="UniProtKB-UniRule"/>
</dbReference>
<dbReference type="PROSITE" id="PS51352">
    <property type="entry name" value="THIOREDOXIN_2"/>
    <property type="match status" value="1"/>
</dbReference>
<evidence type="ECO:0000256" key="1">
    <source>
        <dbReference type="ARBA" id="ARBA00008987"/>
    </source>
</evidence>
<dbReference type="Pfam" id="PF00085">
    <property type="entry name" value="Thioredoxin"/>
    <property type="match status" value="1"/>
</dbReference>
<evidence type="ECO:0000313" key="9">
    <source>
        <dbReference type="Proteomes" id="UP000192342"/>
    </source>
</evidence>
<keyword evidence="5" id="KW-0676">Redox-active center</keyword>
<evidence type="ECO:0000256" key="4">
    <source>
        <dbReference type="ARBA" id="ARBA00023157"/>
    </source>
</evidence>
<feature type="domain" description="Thioredoxin" evidence="7">
    <location>
        <begin position="26"/>
        <end position="141"/>
    </location>
</feature>
<dbReference type="Proteomes" id="UP000192342">
    <property type="component" value="Unassembled WGS sequence"/>
</dbReference>
<dbReference type="FunFam" id="3.40.30.10:FF:000001">
    <property type="entry name" value="Thioredoxin"/>
    <property type="match status" value="1"/>
</dbReference>
<dbReference type="STRING" id="1317117.ATO7_08802"/>
<evidence type="ECO:0000256" key="5">
    <source>
        <dbReference type="ARBA" id="ARBA00023284"/>
    </source>
</evidence>
<keyword evidence="3" id="KW-0249">Electron transport</keyword>